<comment type="caution">
    <text evidence="1">The sequence shown here is derived from an EMBL/GenBank/DDBJ whole genome shotgun (WGS) entry which is preliminary data.</text>
</comment>
<keyword evidence="2" id="KW-1185">Reference proteome</keyword>
<dbReference type="EMBL" id="JAGPNK010000017">
    <property type="protein sequence ID" value="KAH7305763.1"/>
    <property type="molecule type" value="Genomic_DNA"/>
</dbReference>
<proteinExistence type="predicted"/>
<protein>
    <submittedName>
        <fullName evidence="1">Uncharacterized protein</fullName>
    </submittedName>
</protein>
<evidence type="ECO:0000313" key="1">
    <source>
        <dbReference type="EMBL" id="KAH7305763.1"/>
    </source>
</evidence>
<evidence type="ECO:0000313" key="2">
    <source>
        <dbReference type="Proteomes" id="UP000813444"/>
    </source>
</evidence>
<dbReference type="Proteomes" id="UP000813444">
    <property type="component" value="Unassembled WGS sequence"/>
</dbReference>
<name>A0A8K0WKE2_9HYPO</name>
<sequence length="256" mass="29050">MSYHSPSVWRPSPWQSTFGQSPVSGTIASEMALSTTLPKEEVDPYVKWHQTWDSDYNVVLFLEGVDCQMREELVQYIIRHMTYNLPPKHGGNLSCKFLKCKRNFSNQFEWTEHIVSCPNLSAQEIYCNACDRYNCGQSHLASPSHVEPSHKRKCGILPRILEKAKKLLPFSHLSSRRPFNHNRPLASPTDRQIEISQKDTVYHQSSFNSTLGHAHVADQHSAGPSLAELGTSYNETELPTSMPTKRVKNIAELGVK</sequence>
<reference evidence="1" key="1">
    <citation type="journal article" date="2021" name="Nat. Commun.">
        <title>Genetic determinants of endophytism in the Arabidopsis root mycobiome.</title>
        <authorList>
            <person name="Mesny F."/>
            <person name="Miyauchi S."/>
            <person name="Thiergart T."/>
            <person name="Pickel B."/>
            <person name="Atanasova L."/>
            <person name="Karlsson M."/>
            <person name="Huettel B."/>
            <person name="Barry K.W."/>
            <person name="Haridas S."/>
            <person name="Chen C."/>
            <person name="Bauer D."/>
            <person name="Andreopoulos W."/>
            <person name="Pangilinan J."/>
            <person name="LaButti K."/>
            <person name="Riley R."/>
            <person name="Lipzen A."/>
            <person name="Clum A."/>
            <person name="Drula E."/>
            <person name="Henrissat B."/>
            <person name="Kohler A."/>
            <person name="Grigoriev I.V."/>
            <person name="Martin F.M."/>
            <person name="Hacquard S."/>
        </authorList>
    </citation>
    <scope>NUCLEOTIDE SEQUENCE</scope>
    <source>
        <strain evidence="1">MPI-CAGE-CH-0235</strain>
    </source>
</reference>
<dbReference type="AlphaFoldDB" id="A0A8K0WKE2"/>
<organism evidence="1 2">
    <name type="scientific">Stachybotrys elegans</name>
    <dbReference type="NCBI Taxonomy" id="80388"/>
    <lineage>
        <taxon>Eukaryota</taxon>
        <taxon>Fungi</taxon>
        <taxon>Dikarya</taxon>
        <taxon>Ascomycota</taxon>
        <taxon>Pezizomycotina</taxon>
        <taxon>Sordariomycetes</taxon>
        <taxon>Hypocreomycetidae</taxon>
        <taxon>Hypocreales</taxon>
        <taxon>Stachybotryaceae</taxon>
        <taxon>Stachybotrys</taxon>
    </lineage>
</organism>
<gene>
    <name evidence="1" type="ORF">B0I35DRAFT_443248</name>
</gene>
<accession>A0A8K0WKE2</accession>